<dbReference type="InterPro" id="IPR017452">
    <property type="entry name" value="GPCR_Rhodpsn_7TM"/>
</dbReference>
<evidence type="ECO:0000256" key="2">
    <source>
        <dbReference type="ARBA" id="ARBA00022692"/>
    </source>
</evidence>
<dbReference type="STRING" id="299467.A0A443SDD7"/>
<feature type="transmembrane region" description="Helical" evidence="5">
    <location>
        <begin position="61"/>
        <end position="89"/>
    </location>
</feature>
<feature type="domain" description="G-protein coupled receptors family 1 profile" evidence="6">
    <location>
        <begin position="1"/>
        <end position="95"/>
    </location>
</feature>
<dbReference type="PROSITE" id="PS50262">
    <property type="entry name" value="G_PROTEIN_RECEP_F1_2"/>
    <property type="match status" value="1"/>
</dbReference>
<dbReference type="SUPFAM" id="SSF81321">
    <property type="entry name" value="Family A G protein-coupled receptor-like"/>
    <property type="match status" value="1"/>
</dbReference>
<sequence>MIYFLKNFFFNVIKEMVSPTNAILTGLAVADMLVMVEYMPFSVHNYVRMDQNVTQLYSYEWTVFTLFHAHFSVVCHTISTWLTVLLAVWRLLVVR</sequence>
<accession>A0A443SDD7</accession>
<dbReference type="GO" id="GO:0005886">
    <property type="term" value="C:plasma membrane"/>
    <property type="evidence" value="ECO:0007669"/>
    <property type="project" value="TreeGrafter"/>
</dbReference>
<dbReference type="PANTHER" id="PTHR46273">
    <property type="entry name" value="MYOSUPPRESSIN RECEPTOR 1, ISOFORM B-RELATED"/>
    <property type="match status" value="1"/>
</dbReference>
<evidence type="ECO:0000256" key="3">
    <source>
        <dbReference type="ARBA" id="ARBA00022989"/>
    </source>
</evidence>
<dbReference type="PANTHER" id="PTHR46273:SF4">
    <property type="entry name" value="AT19640P"/>
    <property type="match status" value="1"/>
</dbReference>
<evidence type="ECO:0000313" key="8">
    <source>
        <dbReference type="Proteomes" id="UP000288716"/>
    </source>
</evidence>
<evidence type="ECO:0000259" key="6">
    <source>
        <dbReference type="PROSITE" id="PS50262"/>
    </source>
</evidence>
<dbReference type="InterPro" id="IPR053219">
    <property type="entry name" value="GPCR_Dmsr-1"/>
</dbReference>
<evidence type="ECO:0000256" key="1">
    <source>
        <dbReference type="ARBA" id="ARBA00004370"/>
    </source>
</evidence>
<comment type="caution">
    <text evidence="7">The sequence shown here is derived from an EMBL/GenBank/DDBJ whole genome shotgun (WGS) entry which is preliminary data.</text>
</comment>
<dbReference type="OrthoDB" id="5864054at2759"/>
<dbReference type="VEuPathDB" id="VectorBase:LDEU006515"/>
<keyword evidence="7" id="KW-0675">Receptor</keyword>
<proteinExistence type="predicted"/>
<keyword evidence="3 5" id="KW-1133">Transmembrane helix</keyword>
<evidence type="ECO:0000313" key="7">
    <source>
        <dbReference type="EMBL" id="RWS25525.1"/>
    </source>
</evidence>
<dbReference type="Proteomes" id="UP000288716">
    <property type="component" value="Unassembled WGS sequence"/>
</dbReference>
<dbReference type="Gene3D" id="1.20.1070.10">
    <property type="entry name" value="Rhodopsin 7-helix transmembrane proteins"/>
    <property type="match status" value="1"/>
</dbReference>
<evidence type="ECO:0000256" key="5">
    <source>
        <dbReference type="SAM" id="Phobius"/>
    </source>
</evidence>
<gene>
    <name evidence="7" type="ORF">B4U80_08098</name>
</gene>
<comment type="subcellular location">
    <subcellularLocation>
        <location evidence="1">Membrane</location>
    </subcellularLocation>
</comment>
<reference evidence="7 8" key="1">
    <citation type="journal article" date="2018" name="Gigascience">
        <title>Genomes of trombidid mites reveal novel predicted allergens and laterally-transferred genes associated with secondary metabolism.</title>
        <authorList>
            <person name="Dong X."/>
            <person name="Chaisiri K."/>
            <person name="Xia D."/>
            <person name="Armstrong S.D."/>
            <person name="Fang Y."/>
            <person name="Donnelly M.J."/>
            <person name="Kadowaki T."/>
            <person name="McGarry J.W."/>
            <person name="Darby A.C."/>
            <person name="Makepeace B.L."/>
        </authorList>
    </citation>
    <scope>NUCLEOTIDE SEQUENCE [LARGE SCALE GENOMIC DNA]</scope>
    <source>
        <strain evidence="7">UoL-UT</strain>
    </source>
</reference>
<dbReference type="Pfam" id="PF10324">
    <property type="entry name" value="7TM_GPCR_Srw"/>
    <property type="match status" value="1"/>
</dbReference>
<dbReference type="AlphaFoldDB" id="A0A443SDD7"/>
<dbReference type="InterPro" id="IPR019427">
    <property type="entry name" value="7TM_GPCR_serpentine_rcpt_Srw"/>
</dbReference>
<organism evidence="7 8">
    <name type="scientific">Leptotrombidium deliense</name>
    <dbReference type="NCBI Taxonomy" id="299467"/>
    <lineage>
        <taxon>Eukaryota</taxon>
        <taxon>Metazoa</taxon>
        <taxon>Ecdysozoa</taxon>
        <taxon>Arthropoda</taxon>
        <taxon>Chelicerata</taxon>
        <taxon>Arachnida</taxon>
        <taxon>Acari</taxon>
        <taxon>Acariformes</taxon>
        <taxon>Trombidiformes</taxon>
        <taxon>Prostigmata</taxon>
        <taxon>Anystina</taxon>
        <taxon>Parasitengona</taxon>
        <taxon>Trombiculoidea</taxon>
        <taxon>Trombiculidae</taxon>
        <taxon>Leptotrombidium</taxon>
    </lineage>
</organism>
<protein>
    <submittedName>
        <fullName evidence="7">FMRFamide receptor-like protein</fullName>
    </submittedName>
</protein>
<feature type="transmembrane region" description="Helical" evidence="5">
    <location>
        <begin position="21"/>
        <end position="41"/>
    </location>
</feature>
<name>A0A443SDD7_9ACAR</name>
<keyword evidence="4 5" id="KW-0472">Membrane</keyword>
<dbReference type="GO" id="GO:0008528">
    <property type="term" value="F:G protein-coupled peptide receptor activity"/>
    <property type="evidence" value="ECO:0007669"/>
    <property type="project" value="InterPro"/>
</dbReference>
<evidence type="ECO:0000256" key="4">
    <source>
        <dbReference type="ARBA" id="ARBA00023136"/>
    </source>
</evidence>
<dbReference type="EMBL" id="NCKV01003614">
    <property type="protein sequence ID" value="RWS25525.1"/>
    <property type="molecule type" value="Genomic_DNA"/>
</dbReference>
<keyword evidence="2 5" id="KW-0812">Transmembrane</keyword>
<keyword evidence="8" id="KW-1185">Reference proteome</keyword>